<feature type="non-terminal residue" evidence="2">
    <location>
        <position position="48"/>
    </location>
</feature>
<keyword evidence="3" id="KW-1185">Reference proteome</keyword>
<evidence type="ECO:0000256" key="1">
    <source>
        <dbReference type="SAM" id="MobiDB-lite"/>
    </source>
</evidence>
<feature type="compositionally biased region" description="Polar residues" evidence="1">
    <location>
        <begin position="28"/>
        <end position="37"/>
    </location>
</feature>
<comment type="caution">
    <text evidence="2">The sequence shown here is derived from an EMBL/GenBank/DDBJ whole genome shotgun (WGS) entry which is preliminary data.</text>
</comment>
<gene>
    <name evidence="2" type="ORF">GBAR_LOCUS28914</name>
</gene>
<feature type="region of interest" description="Disordered" evidence="1">
    <location>
        <begin position="1"/>
        <end position="48"/>
    </location>
</feature>
<evidence type="ECO:0000313" key="2">
    <source>
        <dbReference type="EMBL" id="CAI8052834.1"/>
    </source>
</evidence>
<reference evidence="2" key="1">
    <citation type="submission" date="2023-03" db="EMBL/GenBank/DDBJ databases">
        <authorList>
            <person name="Steffen K."/>
            <person name="Cardenas P."/>
        </authorList>
    </citation>
    <scope>NUCLEOTIDE SEQUENCE</scope>
</reference>
<proteinExistence type="predicted"/>
<dbReference type="AlphaFoldDB" id="A0AA35TS86"/>
<organism evidence="2 3">
    <name type="scientific">Geodia barretti</name>
    <name type="common">Barrett's horny sponge</name>
    <dbReference type="NCBI Taxonomy" id="519541"/>
    <lineage>
        <taxon>Eukaryota</taxon>
        <taxon>Metazoa</taxon>
        <taxon>Porifera</taxon>
        <taxon>Demospongiae</taxon>
        <taxon>Heteroscleromorpha</taxon>
        <taxon>Tetractinellida</taxon>
        <taxon>Astrophorina</taxon>
        <taxon>Geodiidae</taxon>
        <taxon>Geodia</taxon>
    </lineage>
</organism>
<sequence>MDEETTSSARLPDDQPYSTRLSPPLDYRNTQASSLSANVPELDRRDSR</sequence>
<accession>A0AA35TS86</accession>
<name>A0AA35TS86_GEOBA</name>
<dbReference type="Proteomes" id="UP001174909">
    <property type="component" value="Unassembled WGS sequence"/>
</dbReference>
<evidence type="ECO:0000313" key="3">
    <source>
        <dbReference type="Proteomes" id="UP001174909"/>
    </source>
</evidence>
<dbReference type="EMBL" id="CASHTH010004043">
    <property type="protein sequence ID" value="CAI8052834.1"/>
    <property type="molecule type" value="Genomic_DNA"/>
</dbReference>
<protein>
    <submittedName>
        <fullName evidence="2">Uncharacterized protein</fullName>
    </submittedName>
</protein>